<name>A0A1Q9EN00_SYMMI</name>
<dbReference type="AlphaFoldDB" id="A0A1Q9EN00"/>
<dbReference type="EMBL" id="LSRX01000110">
    <property type="protein sequence ID" value="OLQ08800.1"/>
    <property type="molecule type" value="Genomic_DNA"/>
</dbReference>
<sequence length="501" mass="55498">MHHCIMAPVHSCVGIAAAVSAQVNNWSIPAASANTSLLTFPMASRLLLALLPAVLAFFPVPPEQTEEQLSLFEKTTAAAKEASEAATPKVLEFFSSPEFRRVLHECCPDVAELPSQELLERFRAEARVAELAHAFPAEFPAFWKNLYDDITEGELGGLSWLANQFQFELIHNMTVEYDAVYTYGQEHVFGSKPFAGKRPTWSEAANRLIYVAHNMRRLDTGAPAAFGDITVVFNTSHVRKAVLITAYDSGWYAMSCVNRQIVPNQPTRPLNCSTWPPSAVGTLDHFDHLILPNLQVPYNSSATNKTWTDGVRTLWSRGLSAVPYEDLPGLTEDDMAMYMEADIFANPRFPHAVKHIIGNFPALFGTDDGRRLQRIAAERSWPLFWAVGDGKLTHLAIDTNPTPYRCNERFADPAVGTITNASIPWASEQVFDKVWADVQLERSKRNITEADVKRWWADISSSVLRVAPLTATSCADVDHCVAVAIGSGDCICHPETRILIA</sequence>
<evidence type="ECO:0000313" key="2">
    <source>
        <dbReference type="Proteomes" id="UP000186817"/>
    </source>
</evidence>
<evidence type="ECO:0000313" key="1">
    <source>
        <dbReference type="EMBL" id="OLQ08800.1"/>
    </source>
</evidence>
<dbReference type="Proteomes" id="UP000186817">
    <property type="component" value="Unassembled WGS sequence"/>
</dbReference>
<reference evidence="1 2" key="1">
    <citation type="submission" date="2016-02" db="EMBL/GenBank/DDBJ databases">
        <title>Genome analysis of coral dinoflagellate symbionts highlights evolutionary adaptations to a symbiotic lifestyle.</title>
        <authorList>
            <person name="Aranda M."/>
            <person name="Li Y."/>
            <person name="Liew Y.J."/>
            <person name="Baumgarten S."/>
            <person name="Simakov O."/>
            <person name="Wilson M."/>
            <person name="Piel J."/>
            <person name="Ashoor H."/>
            <person name="Bougouffa S."/>
            <person name="Bajic V.B."/>
            <person name="Ryu T."/>
            <person name="Ravasi T."/>
            <person name="Bayer T."/>
            <person name="Micklem G."/>
            <person name="Kim H."/>
            <person name="Bhak J."/>
            <person name="Lajeunesse T.C."/>
            <person name="Voolstra C.R."/>
        </authorList>
    </citation>
    <scope>NUCLEOTIDE SEQUENCE [LARGE SCALE GENOMIC DNA]</scope>
    <source>
        <strain evidence="1 2">CCMP2467</strain>
    </source>
</reference>
<comment type="caution">
    <text evidence="1">The sequence shown here is derived from an EMBL/GenBank/DDBJ whole genome shotgun (WGS) entry which is preliminary data.</text>
</comment>
<dbReference type="OrthoDB" id="412092at2759"/>
<dbReference type="OMA" id="YVAHNMR"/>
<accession>A0A1Q9EN00</accession>
<proteinExistence type="predicted"/>
<organism evidence="1 2">
    <name type="scientific">Symbiodinium microadriaticum</name>
    <name type="common">Dinoflagellate</name>
    <name type="synonym">Zooxanthella microadriatica</name>
    <dbReference type="NCBI Taxonomy" id="2951"/>
    <lineage>
        <taxon>Eukaryota</taxon>
        <taxon>Sar</taxon>
        <taxon>Alveolata</taxon>
        <taxon>Dinophyceae</taxon>
        <taxon>Suessiales</taxon>
        <taxon>Symbiodiniaceae</taxon>
        <taxon>Symbiodinium</taxon>
    </lineage>
</organism>
<gene>
    <name evidence="1" type="ORF">AK812_SmicGene7646</name>
</gene>
<keyword evidence="2" id="KW-1185">Reference proteome</keyword>
<protein>
    <submittedName>
        <fullName evidence="1">Uncharacterized protein</fullName>
    </submittedName>
</protein>